<dbReference type="InterPro" id="IPR027801">
    <property type="entry name" value="CENP-P"/>
</dbReference>
<evidence type="ECO:0000256" key="1">
    <source>
        <dbReference type="SAM" id="Coils"/>
    </source>
</evidence>
<dbReference type="EMBL" id="LUGH01000177">
    <property type="protein sequence ID" value="OBZ88068.1"/>
    <property type="molecule type" value="Genomic_DNA"/>
</dbReference>
<proteinExistence type="predicted"/>
<dbReference type="OrthoDB" id="5976950at2759"/>
<dbReference type="PANTHER" id="PTHR28577:SF1">
    <property type="entry name" value="CENTROMERE PROTEIN P"/>
    <property type="match status" value="1"/>
</dbReference>
<evidence type="ECO:0000313" key="3">
    <source>
        <dbReference type="EMBL" id="OBZ88068.1"/>
    </source>
</evidence>
<dbReference type="InParanoid" id="A0A1C7NGB8"/>
<keyword evidence="1" id="KW-0175">Coiled coil</keyword>
<evidence type="ECO:0000256" key="2">
    <source>
        <dbReference type="SAM" id="MobiDB-lite"/>
    </source>
</evidence>
<dbReference type="PANTHER" id="PTHR28577">
    <property type="entry name" value="CENTROMERE PROTEIN P"/>
    <property type="match status" value="1"/>
</dbReference>
<dbReference type="Pfam" id="PF13096">
    <property type="entry name" value="CENP-P"/>
    <property type="match status" value="1"/>
</dbReference>
<dbReference type="GO" id="GO:0005634">
    <property type="term" value="C:nucleus"/>
    <property type="evidence" value="ECO:0007669"/>
    <property type="project" value="TreeGrafter"/>
</dbReference>
<feature type="coiled-coil region" evidence="1">
    <location>
        <begin position="55"/>
        <end position="82"/>
    </location>
</feature>
<dbReference type="AlphaFoldDB" id="A0A1C7NGB8"/>
<gene>
    <name evidence="3" type="ORF">A0J61_03887</name>
</gene>
<reference evidence="3 4" key="1">
    <citation type="submission" date="2016-03" db="EMBL/GenBank/DDBJ databases">
        <title>Choanephora cucurbitarum.</title>
        <authorList>
            <person name="Min B."/>
            <person name="Park H."/>
            <person name="Park J.-H."/>
            <person name="Shin H.-D."/>
            <person name="Choi I.-G."/>
        </authorList>
    </citation>
    <scope>NUCLEOTIDE SEQUENCE [LARGE SCALE GENOMIC DNA]</scope>
    <source>
        <strain evidence="3 4">KUS-F28377</strain>
    </source>
</reference>
<dbReference type="GO" id="GO:0034080">
    <property type="term" value="P:CENP-A containing chromatin assembly"/>
    <property type="evidence" value="ECO:0007669"/>
    <property type="project" value="InterPro"/>
</dbReference>
<comment type="caution">
    <text evidence="3">The sequence shown here is derived from an EMBL/GenBank/DDBJ whole genome shotgun (WGS) entry which is preliminary data.</text>
</comment>
<accession>A0A1C7NGB8</accession>
<name>A0A1C7NGB8_9FUNG</name>
<feature type="compositionally biased region" description="Acidic residues" evidence="2">
    <location>
        <begin position="173"/>
        <end position="184"/>
    </location>
</feature>
<protein>
    <submittedName>
        <fullName evidence="3">Uncharacterized protein</fullName>
    </submittedName>
</protein>
<feature type="region of interest" description="Disordered" evidence="2">
    <location>
        <begin position="163"/>
        <end position="184"/>
    </location>
</feature>
<keyword evidence="4" id="KW-1185">Reference proteome</keyword>
<evidence type="ECO:0000313" key="4">
    <source>
        <dbReference type="Proteomes" id="UP000093000"/>
    </source>
</evidence>
<dbReference type="Proteomes" id="UP000093000">
    <property type="component" value="Unassembled WGS sequence"/>
</dbReference>
<dbReference type="STRING" id="101091.A0A1C7NGB8"/>
<organism evidence="3 4">
    <name type="scientific">Choanephora cucurbitarum</name>
    <dbReference type="NCBI Taxonomy" id="101091"/>
    <lineage>
        <taxon>Eukaryota</taxon>
        <taxon>Fungi</taxon>
        <taxon>Fungi incertae sedis</taxon>
        <taxon>Mucoromycota</taxon>
        <taxon>Mucoromycotina</taxon>
        <taxon>Mucoromycetes</taxon>
        <taxon>Mucorales</taxon>
        <taxon>Mucorineae</taxon>
        <taxon>Choanephoraceae</taxon>
        <taxon>Choanephoroideae</taxon>
        <taxon>Choanephora</taxon>
    </lineage>
</organism>
<dbReference type="GO" id="GO:0000775">
    <property type="term" value="C:chromosome, centromeric region"/>
    <property type="evidence" value="ECO:0007669"/>
    <property type="project" value="InterPro"/>
</dbReference>
<sequence length="447" mass="51537">MSSLYSIESEEGLAFDNRTSNANFQERLLEAQLQQNTNQSNAIVRLDSLFQSQDPEELKRQLIELESQVKKVEAEVSQMESTLEYRKKKRKQEEGIANMTPEQRALYYKKEQKRLDAKQRKIEEAMALTEIEKPLEEMLESDSDDDVEDELKKTRKKLIANKDVMSSAGSSDSDNEEQGYGDIEEQGVKPDWDIIYEYMLLLSDAFEDPNSLIDSRMLETNMDLKQKAFTHPEVLRQTDYSGIQFTKAKNTLMFDTKDGDIRSCQLAGTCYGQEFSITFDVREPEMVLSNIEFDVEFEMQLDVGSVLQQVKEESNIMGFFRLFVHYTELVHQRQLVFEKLSKQFENSNIKAEILSSSRIQFEGSLECAVMLVFTWKIDAFNNDLDVLDANVENHVEPLLTLEAIAHSEVIEKDKNNVLSKVNESFMFILKELGVCRAVEKVVNGILF</sequence>